<evidence type="ECO:0000256" key="2">
    <source>
        <dbReference type="ARBA" id="ARBA00004141"/>
    </source>
</evidence>
<dbReference type="PROSITE" id="PS50109">
    <property type="entry name" value="HIS_KIN"/>
    <property type="match status" value="1"/>
</dbReference>
<evidence type="ECO:0000256" key="14">
    <source>
        <dbReference type="SAM" id="Phobius"/>
    </source>
</evidence>
<keyword evidence="7 17" id="KW-0418">Kinase</keyword>
<evidence type="ECO:0000256" key="8">
    <source>
        <dbReference type="ARBA" id="ARBA00022989"/>
    </source>
</evidence>
<dbReference type="eggNOG" id="COG2205">
    <property type="taxonomic scope" value="Bacteria"/>
</dbReference>
<dbReference type="SUPFAM" id="SSF47384">
    <property type="entry name" value="Homodimeric domain of signal transducing histidine kinase"/>
    <property type="match status" value="1"/>
</dbReference>
<dbReference type="SMART" id="SM00388">
    <property type="entry name" value="HisKA"/>
    <property type="match status" value="1"/>
</dbReference>
<evidence type="ECO:0000259" key="16">
    <source>
        <dbReference type="PROSITE" id="PS50885"/>
    </source>
</evidence>
<sequence>MNNKHSLKLILLFSFIIFLIMLISGVISAAIAIFFHLSLFKPRDGIIIWPIINLYLVSVILGTIISAIIGKRILTPLVRFSEALMEVSKGNFDIKLDGNKYGVEEIEIMTRNFNVMVNELNNIETFRNDFISNVSHEFKTPLASIEGYSMLLQDKNLTEKEKEEYTHKILNNTKRLSNLVRIILQISRLENQELILEKRKFKLDEQLRQTLLLLESKWTSKNIDLNLDLDSITFCGNEELLMQVWQNLLDNAIKFTQNNGTITCTLKQSTDCITTIISDTGIGMSNDTKKHLFDKFYQGDKSHSSEGNGLGLALVKRIIDLCNGTIEVQSEEGKGSTFIVKLPC</sequence>
<feature type="transmembrane region" description="Helical" evidence="14">
    <location>
        <begin position="47"/>
        <end position="69"/>
    </location>
</feature>
<keyword evidence="4" id="KW-0597">Phosphoprotein</keyword>
<evidence type="ECO:0000256" key="13">
    <source>
        <dbReference type="ARBA" id="ARBA00040841"/>
    </source>
</evidence>
<accession>U5MVZ4</accession>
<keyword evidence="18" id="KW-1185">Reference proteome</keyword>
<dbReference type="Gene3D" id="6.10.340.10">
    <property type="match status" value="1"/>
</dbReference>
<proteinExistence type="predicted"/>
<dbReference type="InterPro" id="IPR003594">
    <property type="entry name" value="HATPase_dom"/>
</dbReference>
<dbReference type="SUPFAM" id="SSF55874">
    <property type="entry name" value="ATPase domain of HSP90 chaperone/DNA topoisomerase II/histidine kinase"/>
    <property type="match status" value="1"/>
</dbReference>
<dbReference type="PROSITE" id="PS50885">
    <property type="entry name" value="HAMP"/>
    <property type="match status" value="1"/>
</dbReference>
<dbReference type="PANTHER" id="PTHR45528">
    <property type="entry name" value="SENSOR HISTIDINE KINASE CPXA"/>
    <property type="match status" value="1"/>
</dbReference>
<dbReference type="AlphaFoldDB" id="U5MVZ4"/>
<keyword evidence="11 14" id="KW-0472">Membrane</keyword>
<evidence type="ECO:0000256" key="4">
    <source>
        <dbReference type="ARBA" id="ARBA00022553"/>
    </source>
</evidence>
<keyword evidence="9" id="KW-0902">Two-component regulatory system</keyword>
<evidence type="ECO:0000256" key="12">
    <source>
        <dbReference type="ARBA" id="ARBA00037219"/>
    </source>
</evidence>
<feature type="domain" description="Histidine kinase" evidence="15">
    <location>
        <begin position="133"/>
        <end position="344"/>
    </location>
</feature>
<dbReference type="CDD" id="cd00075">
    <property type="entry name" value="HATPase"/>
    <property type="match status" value="1"/>
</dbReference>
<dbReference type="InterPro" id="IPR005467">
    <property type="entry name" value="His_kinase_dom"/>
</dbReference>
<dbReference type="KEGG" id="csb:CLSA_c37570"/>
<dbReference type="InterPro" id="IPR003660">
    <property type="entry name" value="HAMP_dom"/>
</dbReference>
<keyword evidence="10" id="KW-0843">Virulence</keyword>
<dbReference type="InterPro" id="IPR004358">
    <property type="entry name" value="Sig_transdc_His_kin-like_C"/>
</dbReference>
<dbReference type="CDD" id="cd06225">
    <property type="entry name" value="HAMP"/>
    <property type="match status" value="1"/>
</dbReference>
<reference evidence="17 18" key="1">
    <citation type="journal article" date="2013" name="Genome Announc.">
        <title>Complete Genome Sequence of the Solvent Producer Clostridium saccharobutylicum NCP262 (DSM 13864).</title>
        <authorList>
            <person name="Poehlein A."/>
            <person name="Hartwich K."/>
            <person name="Krabben P."/>
            <person name="Ehrenreich A."/>
            <person name="Liebl W."/>
            <person name="Durre P."/>
            <person name="Gottschalk G."/>
            <person name="Daniel R."/>
        </authorList>
    </citation>
    <scope>NUCLEOTIDE SEQUENCE [LARGE SCALE GENOMIC DNA]</scope>
    <source>
        <strain evidence="17">DSM 13864</strain>
    </source>
</reference>
<evidence type="ECO:0000256" key="1">
    <source>
        <dbReference type="ARBA" id="ARBA00000085"/>
    </source>
</evidence>
<evidence type="ECO:0000256" key="3">
    <source>
        <dbReference type="ARBA" id="ARBA00012438"/>
    </source>
</evidence>
<dbReference type="Gene3D" id="1.10.287.130">
    <property type="match status" value="1"/>
</dbReference>
<dbReference type="InterPro" id="IPR003661">
    <property type="entry name" value="HisK_dim/P_dom"/>
</dbReference>
<dbReference type="SUPFAM" id="SSF158472">
    <property type="entry name" value="HAMP domain-like"/>
    <property type="match status" value="1"/>
</dbReference>
<evidence type="ECO:0000256" key="10">
    <source>
        <dbReference type="ARBA" id="ARBA00023026"/>
    </source>
</evidence>
<evidence type="ECO:0000256" key="5">
    <source>
        <dbReference type="ARBA" id="ARBA00022679"/>
    </source>
</evidence>
<dbReference type="EC" id="2.7.13.3" evidence="3"/>
<dbReference type="InterPro" id="IPR036890">
    <property type="entry name" value="HATPase_C_sf"/>
</dbReference>
<dbReference type="PRINTS" id="PR00344">
    <property type="entry name" value="BCTRLSENSOR"/>
</dbReference>
<organism evidence="17 18">
    <name type="scientific">Clostridium saccharobutylicum DSM 13864</name>
    <dbReference type="NCBI Taxonomy" id="1345695"/>
    <lineage>
        <taxon>Bacteria</taxon>
        <taxon>Bacillati</taxon>
        <taxon>Bacillota</taxon>
        <taxon>Clostridia</taxon>
        <taxon>Eubacteriales</taxon>
        <taxon>Clostridiaceae</taxon>
        <taxon>Clostridium</taxon>
    </lineage>
</organism>
<evidence type="ECO:0000256" key="11">
    <source>
        <dbReference type="ARBA" id="ARBA00023136"/>
    </source>
</evidence>
<keyword evidence="6 14" id="KW-0812">Transmembrane</keyword>
<dbReference type="Pfam" id="PF02518">
    <property type="entry name" value="HATPase_c"/>
    <property type="match status" value="1"/>
</dbReference>
<dbReference type="Pfam" id="PF00672">
    <property type="entry name" value="HAMP"/>
    <property type="match status" value="1"/>
</dbReference>
<evidence type="ECO:0000313" key="17">
    <source>
        <dbReference type="EMBL" id="AGX44718.1"/>
    </source>
</evidence>
<keyword evidence="5 17" id="KW-0808">Transferase</keyword>
<dbReference type="Pfam" id="PF00512">
    <property type="entry name" value="HisKA"/>
    <property type="match status" value="1"/>
</dbReference>
<dbReference type="SMART" id="SM00304">
    <property type="entry name" value="HAMP"/>
    <property type="match status" value="1"/>
</dbReference>
<name>U5MVZ4_CLOSA</name>
<dbReference type="PATRIC" id="fig|1345695.3.peg.3744"/>
<protein>
    <recommendedName>
        <fullName evidence="13">Heme sensor protein HssS</fullName>
        <ecNumber evidence="3">2.7.13.3</ecNumber>
    </recommendedName>
</protein>
<evidence type="ECO:0000256" key="9">
    <source>
        <dbReference type="ARBA" id="ARBA00023012"/>
    </source>
</evidence>
<comment type="function">
    <text evidence="12">Member of the two-component regulatory system HssS/HssR involved in intracellular heme homeostasis and tempering of staphylococcal virulence. HssS functions as a heme sensor histidine kinase which is autophosphorylated at a histidine residue and transfers its phosphate group to an aspartate residue of HssR. HssR/HssS activates the expression of hrtAB, an efflux pump, in response to extracellular heme, hemin, hemoglobin or blood.</text>
</comment>
<dbReference type="InterPro" id="IPR036097">
    <property type="entry name" value="HisK_dim/P_sf"/>
</dbReference>
<dbReference type="EMBL" id="CP006721">
    <property type="protein sequence ID" value="AGX44718.1"/>
    <property type="molecule type" value="Genomic_DNA"/>
</dbReference>
<dbReference type="SMART" id="SM00387">
    <property type="entry name" value="HATPase_c"/>
    <property type="match status" value="1"/>
</dbReference>
<evidence type="ECO:0000259" key="15">
    <source>
        <dbReference type="PROSITE" id="PS50109"/>
    </source>
</evidence>
<dbReference type="Gene3D" id="3.30.565.10">
    <property type="entry name" value="Histidine kinase-like ATPase, C-terminal domain"/>
    <property type="match status" value="1"/>
</dbReference>
<comment type="subcellular location">
    <subcellularLocation>
        <location evidence="2">Membrane</location>
        <topology evidence="2">Multi-pass membrane protein</topology>
    </subcellularLocation>
</comment>
<dbReference type="FunFam" id="1.10.287.130:FF:000001">
    <property type="entry name" value="Two-component sensor histidine kinase"/>
    <property type="match status" value="1"/>
</dbReference>
<comment type="catalytic activity">
    <reaction evidence="1">
        <text>ATP + protein L-histidine = ADP + protein N-phospho-L-histidine.</text>
        <dbReference type="EC" id="2.7.13.3"/>
    </reaction>
</comment>
<dbReference type="GeneID" id="55476067"/>
<dbReference type="OrthoDB" id="9813151at2"/>
<dbReference type="InterPro" id="IPR050398">
    <property type="entry name" value="HssS/ArlS-like"/>
</dbReference>
<feature type="domain" description="HAMP" evidence="16">
    <location>
        <begin position="71"/>
        <end position="125"/>
    </location>
</feature>
<dbReference type="GO" id="GO:0005886">
    <property type="term" value="C:plasma membrane"/>
    <property type="evidence" value="ECO:0007669"/>
    <property type="project" value="TreeGrafter"/>
</dbReference>
<dbReference type="RefSeq" id="WP_022748596.1">
    <property type="nucleotide sequence ID" value="NC_022571.1"/>
</dbReference>
<gene>
    <name evidence="17" type="primary">yclK4</name>
    <name evidence="17" type="ORF">CLSA_c37570</name>
</gene>
<dbReference type="Proteomes" id="UP000017118">
    <property type="component" value="Chromosome"/>
</dbReference>
<dbReference type="PANTHER" id="PTHR45528:SF11">
    <property type="entry name" value="HISTIDINE KINASE"/>
    <property type="match status" value="1"/>
</dbReference>
<evidence type="ECO:0000313" key="18">
    <source>
        <dbReference type="Proteomes" id="UP000017118"/>
    </source>
</evidence>
<feature type="transmembrane region" description="Helical" evidence="14">
    <location>
        <begin position="9"/>
        <end position="35"/>
    </location>
</feature>
<evidence type="ECO:0000256" key="6">
    <source>
        <dbReference type="ARBA" id="ARBA00022692"/>
    </source>
</evidence>
<keyword evidence="8 14" id="KW-1133">Transmembrane helix</keyword>
<dbReference type="GO" id="GO:0000155">
    <property type="term" value="F:phosphorelay sensor kinase activity"/>
    <property type="evidence" value="ECO:0007669"/>
    <property type="project" value="InterPro"/>
</dbReference>
<evidence type="ECO:0000256" key="7">
    <source>
        <dbReference type="ARBA" id="ARBA00022777"/>
    </source>
</evidence>
<dbReference type="CDD" id="cd00082">
    <property type="entry name" value="HisKA"/>
    <property type="match status" value="1"/>
</dbReference>
<dbReference type="FunFam" id="3.30.565.10:FF:000006">
    <property type="entry name" value="Sensor histidine kinase WalK"/>
    <property type="match status" value="1"/>
</dbReference>
<dbReference type="HOGENOM" id="CLU_000445_89_3_9"/>